<keyword evidence="9" id="KW-1015">Disulfide bond</keyword>
<feature type="region of interest" description="Disordered" evidence="10">
    <location>
        <begin position="334"/>
        <end position="552"/>
    </location>
</feature>
<evidence type="ECO:0000256" key="9">
    <source>
        <dbReference type="ARBA" id="ARBA00023157"/>
    </source>
</evidence>
<feature type="domain" description="Phospholipase A2-like central" evidence="12">
    <location>
        <begin position="188"/>
        <end position="283"/>
    </location>
</feature>
<dbReference type="CDD" id="cd04704">
    <property type="entry name" value="PLA2_bee_venom_like"/>
    <property type="match status" value="1"/>
</dbReference>
<evidence type="ECO:0000256" key="11">
    <source>
        <dbReference type="SAM" id="SignalP"/>
    </source>
</evidence>
<dbReference type="GO" id="GO:0004623">
    <property type="term" value="F:phospholipase A2 activity"/>
    <property type="evidence" value="ECO:0007669"/>
    <property type="project" value="UniProtKB-EC"/>
</dbReference>
<dbReference type="GeneTree" id="ENSGT00940000165179"/>
<reference evidence="13" key="2">
    <citation type="submission" date="2025-08" db="UniProtKB">
        <authorList>
            <consortium name="Ensembl"/>
        </authorList>
    </citation>
    <scope>IDENTIFICATION</scope>
</reference>
<dbReference type="GO" id="GO:0005576">
    <property type="term" value="C:extracellular region"/>
    <property type="evidence" value="ECO:0007669"/>
    <property type="project" value="UniProtKB-SubCell"/>
</dbReference>
<dbReference type="InterPro" id="IPR016090">
    <property type="entry name" value="PLA2-like_dom"/>
</dbReference>
<dbReference type="EC" id="3.1.1.4" evidence="3"/>
<organism evidence="13 14">
    <name type="scientific">Oncorhynchus tshawytscha</name>
    <name type="common">Chinook salmon</name>
    <name type="synonym">Salmo tshawytscha</name>
    <dbReference type="NCBI Taxonomy" id="74940"/>
    <lineage>
        <taxon>Eukaryota</taxon>
        <taxon>Metazoa</taxon>
        <taxon>Chordata</taxon>
        <taxon>Craniata</taxon>
        <taxon>Vertebrata</taxon>
        <taxon>Euteleostomi</taxon>
        <taxon>Actinopterygii</taxon>
        <taxon>Neopterygii</taxon>
        <taxon>Teleostei</taxon>
        <taxon>Protacanthopterygii</taxon>
        <taxon>Salmoniformes</taxon>
        <taxon>Salmonidae</taxon>
        <taxon>Salmoninae</taxon>
        <taxon>Oncorhynchus</taxon>
    </lineage>
</organism>
<dbReference type="GO" id="GO:0006644">
    <property type="term" value="P:phospholipid metabolic process"/>
    <property type="evidence" value="ECO:0007669"/>
    <property type="project" value="InterPro"/>
</dbReference>
<evidence type="ECO:0000259" key="12">
    <source>
        <dbReference type="Pfam" id="PF05826"/>
    </source>
</evidence>
<keyword evidence="7" id="KW-0106">Calcium</keyword>
<dbReference type="InterPro" id="IPR036444">
    <property type="entry name" value="PLipase_A2_dom_sf"/>
</dbReference>
<dbReference type="PROSITE" id="PS00118">
    <property type="entry name" value="PA2_HIS"/>
    <property type="match status" value="1"/>
</dbReference>
<dbReference type="PANTHER" id="PTHR12253">
    <property type="entry name" value="RH14732P"/>
    <property type="match status" value="1"/>
</dbReference>
<evidence type="ECO:0000256" key="7">
    <source>
        <dbReference type="ARBA" id="ARBA00022837"/>
    </source>
</evidence>
<evidence type="ECO:0000256" key="5">
    <source>
        <dbReference type="ARBA" id="ARBA00022723"/>
    </source>
</evidence>
<dbReference type="Ensembl" id="ENSOTST00005142205.1">
    <property type="protein sequence ID" value="ENSOTSP00005147820.1"/>
    <property type="gene ID" value="ENSOTSG00005068226.1"/>
</dbReference>
<evidence type="ECO:0000256" key="3">
    <source>
        <dbReference type="ARBA" id="ARBA00013278"/>
    </source>
</evidence>
<keyword evidence="11" id="KW-0732">Signal</keyword>
<evidence type="ECO:0000313" key="14">
    <source>
        <dbReference type="Proteomes" id="UP000694402"/>
    </source>
</evidence>
<dbReference type="SUPFAM" id="SSF48619">
    <property type="entry name" value="Phospholipase A2, PLA2"/>
    <property type="match status" value="1"/>
</dbReference>
<evidence type="ECO:0000256" key="4">
    <source>
        <dbReference type="ARBA" id="ARBA00022525"/>
    </source>
</evidence>
<evidence type="ECO:0000256" key="2">
    <source>
        <dbReference type="ARBA" id="ARBA00004613"/>
    </source>
</evidence>
<feature type="domain" description="Phospholipase A2-like central" evidence="12">
    <location>
        <begin position="567"/>
        <end position="630"/>
    </location>
</feature>
<feature type="compositionally biased region" description="Low complexity" evidence="10">
    <location>
        <begin position="498"/>
        <end position="536"/>
    </location>
</feature>
<feature type="compositionally biased region" description="Low complexity" evidence="10">
    <location>
        <begin position="334"/>
        <end position="473"/>
    </location>
</feature>
<dbReference type="AlphaFoldDB" id="A0AAZ3S3Y0"/>
<evidence type="ECO:0000256" key="1">
    <source>
        <dbReference type="ARBA" id="ARBA00001913"/>
    </source>
</evidence>
<keyword evidence="4" id="KW-0964">Secreted</keyword>
<comment type="cofactor">
    <cofactor evidence="1">
        <name>Ca(2+)</name>
        <dbReference type="ChEBI" id="CHEBI:29108"/>
    </cofactor>
</comment>
<reference evidence="13" key="3">
    <citation type="submission" date="2025-09" db="UniProtKB">
        <authorList>
            <consortium name="Ensembl"/>
        </authorList>
    </citation>
    <scope>IDENTIFICATION</scope>
</reference>
<gene>
    <name evidence="13" type="primary">pla2g3</name>
</gene>
<dbReference type="GO" id="GO:0046872">
    <property type="term" value="F:metal ion binding"/>
    <property type="evidence" value="ECO:0007669"/>
    <property type="project" value="UniProtKB-KW"/>
</dbReference>
<protein>
    <recommendedName>
        <fullName evidence="3">phospholipase A2</fullName>
        <ecNumber evidence="3">3.1.1.4</ecNumber>
    </recommendedName>
</protein>
<keyword evidence="14" id="KW-1185">Reference proteome</keyword>
<sequence length="712" mass="76767">MHINSILFSAVIMAAVSLMLTTAAAADPRDFCFWTKVTSNGETHLSFLRHHSETHHASSSSLHLYHSVWSVGNRLVNCAVSDDTAVTDSYMSVCREKNTTGEFSDRPCERFDVNAQSELESHCAPVSSPTVTQREAVGDASEEHRETRRKRHARSVIDDIAFQNPLGDGGDSSRDETQTHRRVKRGLIVPGTLWCGSGNKAETYDDLGVFAETDSCCREHDQCQDTILSFETNYGVFNTNIFTLSHCHCDNRFHQCLLGAEDSISDTVGYVFFNLLKMHCFEFSHRLQCSQRNWFGMCQQYEMSLYAVVHPPTFYNSTQPDPDLEEDDMADNTTTTIFTPTSTSPSNSTTSSSTSISTSSSSSSSSSSTSNSTTSISTSSTSISSSTISTSISTSISTTSPSTSSTSISSSTISTSISSSPSITSTSPTFPYIATSTSPSTSPSTSTLTSPSTPPSTSTPTTPSSAAPADLTPGGQSGTPASGSPVIHPYPGEDNVVANTSPTSTTGTATAIGTQSSTSGLETSASGPALALASPAEPTHHTGLTLPKSNQDAASTGKQHVYVCDVYRDLDDCRFKIPAHQKRYSLLNPEPRTLFHCNCTSRLSEVLVQQKEISGVQTILLKYISLSCFTLQPQVCTQGTSCSASLVKPSPAQLEQQKINGGGMEEWRHLQAVGHNGRRPKSRWAKRRLHKLCIRMTRKHSQCALVEDAVPM</sequence>
<keyword evidence="5" id="KW-0479">Metal-binding</keyword>
<comment type="subcellular location">
    <subcellularLocation>
        <location evidence="2">Secreted</location>
    </subcellularLocation>
</comment>
<dbReference type="InterPro" id="IPR033113">
    <property type="entry name" value="PLA2_histidine"/>
</dbReference>
<dbReference type="GO" id="GO:0050482">
    <property type="term" value="P:arachidonate secretion"/>
    <property type="evidence" value="ECO:0007669"/>
    <property type="project" value="InterPro"/>
</dbReference>
<feature type="signal peptide" evidence="11">
    <location>
        <begin position="1"/>
        <end position="25"/>
    </location>
</feature>
<reference evidence="14" key="1">
    <citation type="journal article" date="2018" name="PLoS ONE">
        <title>Chinook salmon (Oncorhynchus tshawytscha) genome and transcriptome.</title>
        <authorList>
            <person name="Christensen K.A."/>
            <person name="Leong J.S."/>
            <person name="Sakhrani D."/>
            <person name="Biagi C.A."/>
            <person name="Minkley D.R."/>
            <person name="Withler R.E."/>
            <person name="Rondeau E.B."/>
            <person name="Koop B.F."/>
            <person name="Devlin R.H."/>
        </authorList>
    </citation>
    <scope>NUCLEOTIDE SEQUENCE [LARGE SCALE GENOMIC DNA]</scope>
</reference>
<dbReference type="Pfam" id="PF05826">
    <property type="entry name" value="Phospholip_A2_2"/>
    <property type="match status" value="2"/>
</dbReference>
<keyword evidence="6" id="KW-0378">Hydrolase</keyword>
<accession>A0AAZ3S3Y0</accession>
<feature type="chain" id="PRO_5044232557" description="phospholipase A2" evidence="11">
    <location>
        <begin position="26"/>
        <end position="712"/>
    </location>
</feature>
<keyword evidence="8" id="KW-0443">Lipid metabolism</keyword>
<proteinExistence type="predicted"/>
<evidence type="ECO:0000313" key="13">
    <source>
        <dbReference type="Ensembl" id="ENSOTSP00005147820.1"/>
    </source>
</evidence>
<evidence type="ECO:0000256" key="6">
    <source>
        <dbReference type="ARBA" id="ARBA00022801"/>
    </source>
</evidence>
<dbReference type="Proteomes" id="UP000694402">
    <property type="component" value="Unassembled WGS sequence"/>
</dbReference>
<dbReference type="FunFam" id="1.20.90.10:FF:000002">
    <property type="entry name" value="Phospholipase A2 group III"/>
    <property type="match status" value="1"/>
</dbReference>
<name>A0AAZ3S3Y0_ONCTS</name>
<evidence type="ECO:0000256" key="10">
    <source>
        <dbReference type="SAM" id="MobiDB-lite"/>
    </source>
</evidence>
<evidence type="ECO:0000256" key="8">
    <source>
        <dbReference type="ARBA" id="ARBA00023098"/>
    </source>
</evidence>
<dbReference type="Gene3D" id="1.20.90.10">
    <property type="entry name" value="Phospholipase A2 domain"/>
    <property type="match status" value="2"/>
</dbReference>
<feature type="region of interest" description="Disordered" evidence="10">
    <location>
        <begin position="122"/>
        <end position="182"/>
    </location>
</feature>